<dbReference type="InterPro" id="IPR036291">
    <property type="entry name" value="NAD(P)-bd_dom_sf"/>
</dbReference>
<evidence type="ECO:0000259" key="3">
    <source>
        <dbReference type="PROSITE" id="PS51201"/>
    </source>
</evidence>
<dbReference type="InterPro" id="IPR006037">
    <property type="entry name" value="RCK_C"/>
</dbReference>
<dbReference type="SUPFAM" id="SSF51735">
    <property type="entry name" value="NAD(P)-binding Rossmann-fold domains"/>
    <property type="match status" value="1"/>
</dbReference>
<evidence type="ECO:0000259" key="4">
    <source>
        <dbReference type="PROSITE" id="PS51202"/>
    </source>
</evidence>
<dbReference type="RefSeq" id="WP_013681401.1">
    <property type="nucleotide sequence ID" value="NC_015318.1"/>
</dbReference>
<dbReference type="PANTHER" id="PTHR43833">
    <property type="entry name" value="POTASSIUM CHANNEL PROTEIN 2-RELATED-RELATED"/>
    <property type="match status" value="1"/>
</dbReference>
<feature type="domain" description="RCK C-terminal" evidence="4">
    <location>
        <begin position="136"/>
        <end position="216"/>
    </location>
</feature>
<keyword evidence="6" id="KW-1185">Reference proteome</keyword>
<evidence type="ECO:0000256" key="2">
    <source>
        <dbReference type="ARBA" id="ARBA00023065"/>
    </source>
</evidence>
<name>F2LTN2_HIPMA</name>
<dbReference type="PROSITE" id="PS51201">
    <property type="entry name" value="RCK_N"/>
    <property type="match status" value="1"/>
</dbReference>
<dbReference type="GO" id="GO:0008324">
    <property type="term" value="F:monoatomic cation transmembrane transporter activity"/>
    <property type="evidence" value="ECO:0007669"/>
    <property type="project" value="InterPro"/>
</dbReference>
<keyword evidence="2" id="KW-0406">Ion transport</keyword>
<dbReference type="OrthoDB" id="5337496at2"/>
<gene>
    <name evidence="5" type="ordered locus">Hipma_0381</name>
</gene>
<dbReference type="Pfam" id="PF02080">
    <property type="entry name" value="TrkA_C"/>
    <property type="match status" value="1"/>
</dbReference>
<accession>F2LTN2</accession>
<feature type="domain" description="RCK N-terminal" evidence="3">
    <location>
        <begin position="4"/>
        <end position="119"/>
    </location>
</feature>
<organism evidence="5 6">
    <name type="scientific">Hippea maritima (strain ATCC 700847 / DSM 10411 / MH2)</name>
    <dbReference type="NCBI Taxonomy" id="760142"/>
    <lineage>
        <taxon>Bacteria</taxon>
        <taxon>Pseudomonadati</taxon>
        <taxon>Campylobacterota</taxon>
        <taxon>Desulfurellia</taxon>
        <taxon>Desulfurellales</taxon>
        <taxon>Hippeaceae</taxon>
        <taxon>Hippea</taxon>
    </lineage>
</organism>
<dbReference type="Gene3D" id="3.30.70.1450">
    <property type="entry name" value="Regulator of K+ conductance, C-terminal domain"/>
    <property type="match status" value="1"/>
</dbReference>
<reference evidence="5 6" key="1">
    <citation type="journal article" date="2011" name="Stand. Genomic Sci.">
        <title>Complete genome sequence of the thermophilic sulfur-reducer Hippea maritima type strain (MH(2)).</title>
        <authorList>
            <person name="Huntemann M."/>
            <person name="Lu M."/>
            <person name="Nolan M."/>
            <person name="Lapidus A."/>
            <person name="Lucas S."/>
            <person name="Hammon N."/>
            <person name="Deshpande S."/>
            <person name="Cheng J.F."/>
            <person name="Tapia R."/>
            <person name="Han C."/>
            <person name="Goodwin L."/>
            <person name="Pitluck S."/>
            <person name="Liolios K."/>
            <person name="Pagani I."/>
            <person name="Ivanova N."/>
            <person name="Ovchinikova G."/>
            <person name="Pati A."/>
            <person name="Chen A."/>
            <person name="Palaniappan K."/>
            <person name="Land M."/>
            <person name="Hauser L."/>
            <person name="Jeffries C.D."/>
            <person name="Detter J.C."/>
            <person name="Brambilla E.M."/>
            <person name="Rohde M."/>
            <person name="Spring S."/>
            <person name="Goker M."/>
            <person name="Woyke T."/>
            <person name="Bristow J."/>
            <person name="Eisen J.A."/>
            <person name="Markowitz V."/>
            <person name="Hugenholtz P."/>
            <person name="Kyrpides N.C."/>
            <person name="Klenk H.P."/>
            <person name="Mavromatis K."/>
        </authorList>
    </citation>
    <scope>NUCLEOTIDE SEQUENCE [LARGE SCALE GENOMIC DNA]</scope>
    <source>
        <strain evidence="6">ATCC 700847 / DSM 10411 / MH2</strain>
    </source>
</reference>
<dbReference type="KEGG" id="hmr:Hipma_0381"/>
<dbReference type="STRING" id="760142.Hipma_0381"/>
<dbReference type="EMBL" id="CP002606">
    <property type="protein sequence ID" value="AEA33357.1"/>
    <property type="molecule type" value="Genomic_DNA"/>
</dbReference>
<dbReference type="Proteomes" id="UP000008139">
    <property type="component" value="Chromosome"/>
</dbReference>
<dbReference type="SUPFAM" id="SSF116726">
    <property type="entry name" value="TrkA C-terminal domain-like"/>
    <property type="match status" value="1"/>
</dbReference>
<dbReference type="AlphaFoldDB" id="F2LTN2"/>
<dbReference type="InterPro" id="IPR003148">
    <property type="entry name" value="RCK_N"/>
</dbReference>
<dbReference type="Pfam" id="PF02254">
    <property type="entry name" value="TrkA_N"/>
    <property type="match status" value="1"/>
</dbReference>
<reference evidence="6" key="2">
    <citation type="submission" date="2011-03" db="EMBL/GenBank/DDBJ databases">
        <title>The complete genome of Hippea maritima DSM 10411.</title>
        <authorList>
            <consortium name="US DOE Joint Genome Institute (JGI-PGF)"/>
            <person name="Lucas S."/>
            <person name="Copeland A."/>
            <person name="Lapidus A."/>
            <person name="Bruce D."/>
            <person name="Goodwin L."/>
            <person name="Pitluck S."/>
            <person name="Peters L."/>
            <person name="Kyrpides N."/>
            <person name="Mavromatis K."/>
            <person name="Pagani I."/>
            <person name="Ivanova N."/>
            <person name="Mikhailova N."/>
            <person name="Lu M."/>
            <person name="Detter J.C."/>
            <person name="Tapia R."/>
            <person name="Han C."/>
            <person name="Land M."/>
            <person name="Hauser L."/>
            <person name="Markowitz V."/>
            <person name="Cheng J.-F."/>
            <person name="Hugenholtz P."/>
            <person name="Woyke T."/>
            <person name="Wu D."/>
            <person name="Spring S."/>
            <person name="Schroeder M."/>
            <person name="Brambilla E."/>
            <person name="Klenk H.-P."/>
            <person name="Eisen J.A."/>
        </authorList>
    </citation>
    <scope>NUCLEOTIDE SEQUENCE [LARGE SCALE GENOMIC DNA]</scope>
    <source>
        <strain evidence="6">ATCC 700847 / DSM 10411 / MH2</strain>
    </source>
</reference>
<evidence type="ECO:0000313" key="5">
    <source>
        <dbReference type="EMBL" id="AEA33357.1"/>
    </source>
</evidence>
<keyword evidence="1" id="KW-0813">Transport</keyword>
<dbReference type="Gene3D" id="3.40.50.720">
    <property type="entry name" value="NAD(P)-binding Rossmann-like Domain"/>
    <property type="match status" value="1"/>
</dbReference>
<dbReference type="PROSITE" id="PS51202">
    <property type="entry name" value="RCK_C"/>
    <property type="match status" value="1"/>
</dbReference>
<sequence length="459" mass="51870">MAIKPIIIIAGGGHKVRYLIDLIKDSFEIFVIDLNKDVLEKLPSYPNIHAIEGDATSDYMLRKARIDEAGYLIAFTDSEEVNYEISILGKRHGVANVISYVPTYKYLDKFSELGVLIVGGPKDIAQFVYNKIAHTKKAIGVGLGIGEIVEIVIDEYSPLANRRLSQIHLKGIRIGAIYRENDLIVPVGTTLVKPGDKLLLIGYPKNLKYALGVILSARVKFPMQYGNTVLGLIFKNKAYLSEIELLKNKTAIQYVKLMTTIKTTEKSSFVDEVEYLQSKDEFLEKISNDIFGMIMIEKCNMDFLTKMGLKVCDFYFVLKGIPEHIPVFVLSGKADYKKMFLYIFEDDEELIRKSIHTSVSIKYTLGIEFDIFVCEQDLKSNDSLTKKVNSIAQRIFSVYKMKHTLNTLKGNPVKVFEKLKRGYDLAVVGGFRRKNTLFKPNPICYIANSSGISVFSILK</sequence>
<dbReference type="HOGENOM" id="CLU_583841_0_0_7"/>
<proteinExistence type="predicted"/>
<dbReference type="PANTHER" id="PTHR43833:SF5">
    <property type="entry name" value="TRK SYSTEM POTASSIUM UPTAKE PROTEIN TRKA"/>
    <property type="match status" value="1"/>
</dbReference>
<evidence type="ECO:0000256" key="1">
    <source>
        <dbReference type="ARBA" id="ARBA00022448"/>
    </source>
</evidence>
<dbReference type="eggNOG" id="COG0569">
    <property type="taxonomic scope" value="Bacteria"/>
</dbReference>
<dbReference type="GO" id="GO:0006813">
    <property type="term" value="P:potassium ion transport"/>
    <property type="evidence" value="ECO:0007669"/>
    <property type="project" value="InterPro"/>
</dbReference>
<dbReference type="InterPro" id="IPR036721">
    <property type="entry name" value="RCK_C_sf"/>
</dbReference>
<evidence type="ECO:0000313" key="6">
    <source>
        <dbReference type="Proteomes" id="UP000008139"/>
    </source>
</evidence>
<dbReference type="InterPro" id="IPR050721">
    <property type="entry name" value="Trk_Ktr_HKT_K-transport"/>
</dbReference>
<dbReference type="InParanoid" id="F2LTN2"/>
<protein>
    <submittedName>
        <fullName evidence="5">TrkA-N domain protein</fullName>
    </submittedName>
</protein>